<comment type="function">
    <text evidence="6 9">Catalyzes cyclization of the linear tetrapyrrole, hydroxymethylbilane, to the macrocyclic uroporphyrinogen III.</text>
</comment>
<dbReference type="InterPro" id="IPR003754">
    <property type="entry name" value="4pyrrol_synth_uPrphyn_synth"/>
</dbReference>
<keyword evidence="5 9" id="KW-0627">Porphyrin biosynthesis</keyword>
<keyword evidence="4 9" id="KW-0456">Lyase</keyword>
<dbReference type="Pfam" id="PF02602">
    <property type="entry name" value="HEM4"/>
    <property type="match status" value="1"/>
</dbReference>
<feature type="domain" description="Tetrapyrrole biosynthesis uroporphyrinogen III synthase" evidence="10">
    <location>
        <begin position="17"/>
        <end position="223"/>
    </location>
</feature>
<evidence type="ECO:0000256" key="5">
    <source>
        <dbReference type="ARBA" id="ARBA00023244"/>
    </source>
</evidence>
<evidence type="ECO:0000313" key="12">
    <source>
        <dbReference type="Proteomes" id="UP000263753"/>
    </source>
</evidence>
<comment type="pathway">
    <text evidence="1 9">Porphyrin-containing compound metabolism; protoporphyrin-IX biosynthesis; coproporphyrinogen-III from 5-aminolevulinate: step 3/4.</text>
</comment>
<dbReference type="GO" id="GO:0004852">
    <property type="term" value="F:uroporphyrinogen-III synthase activity"/>
    <property type="evidence" value="ECO:0007669"/>
    <property type="project" value="UniProtKB-UniRule"/>
</dbReference>
<name>A0A3B7LSA4_9GAMM</name>
<comment type="catalytic activity">
    <reaction evidence="8 9">
        <text>hydroxymethylbilane = uroporphyrinogen III + H2O</text>
        <dbReference type="Rhea" id="RHEA:18965"/>
        <dbReference type="ChEBI" id="CHEBI:15377"/>
        <dbReference type="ChEBI" id="CHEBI:57308"/>
        <dbReference type="ChEBI" id="CHEBI:57845"/>
        <dbReference type="EC" id="4.2.1.75"/>
    </reaction>
</comment>
<sequence length="262" mass="29980">MNSALFINTRPADRADPLNRALYREGVQVFELPLLELIQTEWSETLKDLYEQIERAQVIVAVSPSAVHFGMQRLKSTGRSPEQLQHIQWIAVGEKTAQTLLEYGIESTAPEVETSEGMLKLDVLQQLQAGSVIAFWRGEGGRQFMMESLHEAGMKILNFLLYTRRCPEETLYKREALIQLLSVSTEPYVLISSEASWLNWLELLQGQENLLQKCHCFVLGERLYGLLFRYQQEHQQKIKLSQLTDLKSGTILRQIASVQGNK</sequence>
<dbReference type="AlphaFoldDB" id="A0A3B7LSA4"/>
<evidence type="ECO:0000259" key="10">
    <source>
        <dbReference type="Pfam" id="PF02602"/>
    </source>
</evidence>
<dbReference type="GO" id="GO:0006780">
    <property type="term" value="P:uroporphyrinogen III biosynthetic process"/>
    <property type="evidence" value="ECO:0007669"/>
    <property type="project" value="UniProtKB-UniRule"/>
</dbReference>
<dbReference type="InterPro" id="IPR039793">
    <property type="entry name" value="UROS/Hem4"/>
</dbReference>
<dbReference type="InterPro" id="IPR036108">
    <property type="entry name" value="4pyrrol_syn_uPrphyn_synt_sf"/>
</dbReference>
<dbReference type="EC" id="4.2.1.75" evidence="3 9"/>
<evidence type="ECO:0000256" key="7">
    <source>
        <dbReference type="ARBA" id="ARBA00040167"/>
    </source>
</evidence>
<evidence type="ECO:0000313" key="11">
    <source>
        <dbReference type="EMBL" id="AXY55508.1"/>
    </source>
</evidence>
<dbReference type="RefSeq" id="WP_087513599.1">
    <property type="nucleotide sequence ID" value="NZ_CP032134.1"/>
</dbReference>
<dbReference type="UniPathway" id="UPA00251">
    <property type="reaction ID" value="UER00320"/>
</dbReference>
<evidence type="ECO:0000256" key="4">
    <source>
        <dbReference type="ARBA" id="ARBA00023239"/>
    </source>
</evidence>
<evidence type="ECO:0000256" key="9">
    <source>
        <dbReference type="RuleBase" id="RU366031"/>
    </source>
</evidence>
<dbReference type="EMBL" id="CP032134">
    <property type="protein sequence ID" value="AXY55508.1"/>
    <property type="molecule type" value="Genomic_DNA"/>
</dbReference>
<proteinExistence type="inferred from homology"/>
<reference evidence="12" key="1">
    <citation type="submission" date="2018-09" db="EMBL/GenBank/DDBJ databases">
        <title>The complete genome of Acinetobacter sp. strain WCHAc010005.</title>
        <authorList>
            <person name="Hu Y."/>
            <person name="Long H."/>
            <person name="Feng Y."/>
            <person name="Zong Z."/>
        </authorList>
    </citation>
    <scope>NUCLEOTIDE SEQUENCE [LARGE SCALE GENOMIC DNA]</scope>
    <source>
        <strain evidence="12">WCHAc010005</strain>
    </source>
</reference>
<organism evidence="11 12">
    <name type="scientific">Acinetobacter chinensis</name>
    <dbReference type="NCBI Taxonomy" id="2004650"/>
    <lineage>
        <taxon>Bacteria</taxon>
        <taxon>Pseudomonadati</taxon>
        <taxon>Pseudomonadota</taxon>
        <taxon>Gammaproteobacteria</taxon>
        <taxon>Moraxellales</taxon>
        <taxon>Moraxellaceae</taxon>
        <taxon>Acinetobacter</taxon>
    </lineage>
</organism>
<dbReference type="GO" id="GO:0006782">
    <property type="term" value="P:protoporphyrinogen IX biosynthetic process"/>
    <property type="evidence" value="ECO:0007669"/>
    <property type="project" value="UniProtKB-UniRule"/>
</dbReference>
<dbReference type="Gene3D" id="3.40.50.10090">
    <property type="match status" value="2"/>
</dbReference>
<dbReference type="KEGG" id="achi:CDG60_02145"/>
<protein>
    <recommendedName>
        <fullName evidence="7 9">Uroporphyrinogen-III synthase</fullName>
        <ecNumber evidence="3 9">4.2.1.75</ecNumber>
    </recommendedName>
</protein>
<evidence type="ECO:0000256" key="8">
    <source>
        <dbReference type="ARBA" id="ARBA00048617"/>
    </source>
</evidence>
<gene>
    <name evidence="11" type="ORF">CDG60_02145</name>
</gene>
<dbReference type="PANTHER" id="PTHR38042">
    <property type="entry name" value="UROPORPHYRINOGEN-III SYNTHASE, CHLOROPLASTIC"/>
    <property type="match status" value="1"/>
</dbReference>
<evidence type="ECO:0000256" key="2">
    <source>
        <dbReference type="ARBA" id="ARBA00008133"/>
    </source>
</evidence>
<accession>A0A3B7LSA4</accession>
<evidence type="ECO:0000256" key="3">
    <source>
        <dbReference type="ARBA" id="ARBA00013109"/>
    </source>
</evidence>
<comment type="similarity">
    <text evidence="2 9">Belongs to the uroporphyrinogen-III synthase family.</text>
</comment>
<dbReference type="PANTHER" id="PTHR38042:SF1">
    <property type="entry name" value="UROPORPHYRINOGEN-III SYNTHASE, CHLOROPLASTIC"/>
    <property type="match status" value="1"/>
</dbReference>
<evidence type="ECO:0000256" key="6">
    <source>
        <dbReference type="ARBA" id="ARBA00037589"/>
    </source>
</evidence>
<evidence type="ECO:0000256" key="1">
    <source>
        <dbReference type="ARBA" id="ARBA00004772"/>
    </source>
</evidence>
<dbReference type="CDD" id="cd06578">
    <property type="entry name" value="HemD"/>
    <property type="match status" value="1"/>
</dbReference>
<dbReference type="SUPFAM" id="SSF69618">
    <property type="entry name" value="HemD-like"/>
    <property type="match status" value="1"/>
</dbReference>
<dbReference type="Proteomes" id="UP000263753">
    <property type="component" value="Chromosome"/>
</dbReference>